<evidence type="ECO:0000313" key="2">
    <source>
        <dbReference type="Proteomes" id="UP000184171"/>
    </source>
</evidence>
<gene>
    <name evidence="1" type="ORF">SAMN02745165_01028</name>
</gene>
<dbReference type="AlphaFoldDB" id="A0A1M6ETM9"/>
<protein>
    <submittedName>
        <fullName evidence="1">Uncharacterized protein</fullName>
    </submittedName>
</protein>
<dbReference type="EMBL" id="FQZT01000003">
    <property type="protein sequence ID" value="SHI88783.1"/>
    <property type="molecule type" value="Genomic_DNA"/>
</dbReference>
<accession>A0A1M6ETM9</accession>
<name>A0A1M6ETM9_MALRU</name>
<keyword evidence="2" id="KW-1185">Reference proteome</keyword>
<proteinExistence type="predicted"/>
<evidence type="ECO:0000313" key="1">
    <source>
        <dbReference type="EMBL" id="SHI88783.1"/>
    </source>
</evidence>
<dbReference type="Proteomes" id="UP000184171">
    <property type="component" value="Unassembled WGS sequence"/>
</dbReference>
<sequence>MDGVVEECFQVRNKGETLAGAGLDRITAAIAPLGYTAGGSVLRGWNQYPPQITQFDIPLGKQLAQLVGSWRLPRKENGKEALRVAPDPWMSLTAATATLAAELTVDFCSVHRITPLCTEKRKRRSPKRDRLFIVRWRG</sequence>
<organism evidence="1 2">
    <name type="scientific">Malonomonas rubra DSM 5091</name>
    <dbReference type="NCBI Taxonomy" id="1122189"/>
    <lineage>
        <taxon>Bacteria</taxon>
        <taxon>Pseudomonadati</taxon>
        <taxon>Thermodesulfobacteriota</taxon>
        <taxon>Desulfuromonadia</taxon>
        <taxon>Desulfuromonadales</taxon>
        <taxon>Geopsychrobacteraceae</taxon>
        <taxon>Malonomonas</taxon>
    </lineage>
</organism>
<reference evidence="1 2" key="1">
    <citation type="submission" date="2016-11" db="EMBL/GenBank/DDBJ databases">
        <authorList>
            <person name="Jaros S."/>
            <person name="Januszkiewicz K."/>
            <person name="Wedrychowicz H."/>
        </authorList>
    </citation>
    <scope>NUCLEOTIDE SEQUENCE [LARGE SCALE GENOMIC DNA]</scope>
    <source>
        <strain evidence="1 2">DSM 5091</strain>
    </source>
</reference>